<dbReference type="InterPro" id="IPR017441">
    <property type="entry name" value="Protein_kinase_ATP_BS"/>
</dbReference>
<comment type="caution">
    <text evidence="8">The sequence shown here is derived from an EMBL/GenBank/DDBJ whole genome shotgun (WGS) entry which is preliminary data.</text>
</comment>
<dbReference type="PROSITE" id="PS00107">
    <property type="entry name" value="PROTEIN_KINASE_ATP"/>
    <property type="match status" value="1"/>
</dbReference>
<dbReference type="Gene3D" id="3.30.200.20">
    <property type="entry name" value="Phosphorylase Kinase, domain 1"/>
    <property type="match status" value="1"/>
</dbReference>
<feature type="region of interest" description="Disordered" evidence="6">
    <location>
        <begin position="1"/>
        <end position="60"/>
    </location>
</feature>
<feature type="domain" description="Protein kinase" evidence="7">
    <location>
        <begin position="180"/>
        <end position="451"/>
    </location>
</feature>
<keyword evidence="9" id="KW-1185">Reference proteome</keyword>
<evidence type="ECO:0000313" key="9">
    <source>
        <dbReference type="Proteomes" id="UP000825935"/>
    </source>
</evidence>
<dbReference type="InterPro" id="IPR011009">
    <property type="entry name" value="Kinase-like_dom_sf"/>
</dbReference>
<keyword evidence="4 5" id="KW-0067">ATP-binding</keyword>
<dbReference type="SMART" id="SM00220">
    <property type="entry name" value="S_TKc"/>
    <property type="match status" value="1"/>
</dbReference>
<dbReference type="Proteomes" id="UP000825935">
    <property type="component" value="Chromosome 12"/>
</dbReference>
<dbReference type="PROSITE" id="PS50011">
    <property type="entry name" value="PROTEIN_KINASE_DOM"/>
    <property type="match status" value="1"/>
</dbReference>
<dbReference type="PROSITE" id="PS00108">
    <property type="entry name" value="PROTEIN_KINASE_ST"/>
    <property type="match status" value="1"/>
</dbReference>
<dbReference type="InterPro" id="IPR008271">
    <property type="entry name" value="Ser/Thr_kinase_AS"/>
</dbReference>
<gene>
    <name evidence="8" type="ORF">KP509_12G093700</name>
</gene>
<organism evidence="8 9">
    <name type="scientific">Ceratopteris richardii</name>
    <name type="common">Triangle waterfern</name>
    <dbReference type="NCBI Taxonomy" id="49495"/>
    <lineage>
        <taxon>Eukaryota</taxon>
        <taxon>Viridiplantae</taxon>
        <taxon>Streptophyta</taxon>
        <taxon>Embryophyta</taxon>
        <taxon>Tracheophyta</taxon>
        <taxon>Polypodiopsida</taxon>
        <taxon>Polypodiidae</taxon>
        <taxon>Polypodiales</taxon>
        <taxon>Pteridineae</taxon>
        <taxon>Pteridaceae</taxon>
        <taxon>Parkerioideae</taxon>
        <taxon>Ceratopteris</taxon>
    </lineage>
</organism>
<evidence type="ECO:0000256" key="5">
    <source>
        <dbReference type="PROSITE-ProRule" id="PRU10141"/>
    </source>
</evidence>
<dbReference type="SUPFAM" id="SSF56112">
    <property type="entry name" value="Protein kinase-like (PK-like)"/>
    <property type="match status" value="1"/>
</dbReference>
<dbReference type="InterPro" id="IPR000719">
    <property type="entry name" value="Prot_kinase_dom"/>
</dbReference>
<proteinExistence type="predicted"/>
<dbReference type="PANTHER" id="PTHR47989">
    <property type="entry name" value="OS01G0750732 PROTEIN"/>
    <property type="match status" value="1"/>
</dbReference>
<reference evidence="8" key="1">
    <citation type="submission" date="2021-08" db="EMBL/GenBank/DDBJ databases">
        <title>WGS assembly of Ceratopteris richardii.</title>
        <authorList>
            <person name="Marchant D.B."/>
            <person name="Chen G."/>
            <person name="Jenkins J."/>
            <person name="Shu S."/>
            <person name="Leebens-Mack J."/>
            <person name="Grimwood J."/>
            <person name="Schmutz J."/>
            <person name="Soltis P."/>
            <person name="Soltis D."/>
            <person name="Chen Z.-H."/>
        </authorList>
    </citation>
    <scope>NUCLEOTIDE SEQUENCE</scope>
    <source>
        <strain evidence="8">Whitten #5841</strain>
        <tissue evidence="8">Leaf</tissue>
    </source>
</reference>
<dbReference type="GO" id="GO:0004672">
    <property type="term" value="F:protein kinase activity"/>
    <property type="evidence" value="ECO:0007669"/>
    <property type="project" value="InterPro"/>
</dbReference>
<evidence type="ECO:0000256" key="2">
    <source>
        <dbReference type="ARBA" id="ARBA00022741"/>
    </source>
</evidence>
<evidence type="ECO:0000256" key="4">
    <source>
        <dbReference type="ARBA" id="ARBA00022840"/>
    </source>
</evidence>
<dbReference type="AlphaFoldDB" id="A0A8T2TUJ0"/>
<dbReference type="Gene3D" id="1.10.510.10">
    <property type="entry name" value="Transferase(Phosphotransferase) domain 1"/>
    <property type="match status" value="1"/>
</dbReference>
<evidence type="ECO:0000313" key="8">
    <source>
        <dbReference type="EMBL" id="KAH7424169.1"/>
    </source>
</evidence>
<evidence type="ECO:0000256" key="3">
    <source>
        <dbReference type="ARBA" id="ARBA00022777"/>
    </source>
</evidence>
<keyword evidence="1" id="KW-0808">Transferase</keyword>
<dbReference type="PANTHER" id="PTHR47989:SF62">
    <property type="entry name" value="OS05G0423500 PROTEIN"/>
    <property type="match status" value="1"/>
</dbReference>
<feature type="binding site" evidence="5">
    <location>
        <position position="209"/>
    </location>
    <ligand>
        <name>ATP</name>
        <dbReference type="ChEBI" id="CHEBI:30616"/>
    </ligand>
</feature>
<sequence length="530" mass="59697">MGKFRGKASPKECRKEFRRGAKRNTGSKNAVSGYGGIIDSEEDEDDDHNHPDNGNGDANGEEKARLVYFIRSFSENSSCLPKNSSQGFTSIVRTFLATHLKELSEASRLRSYCATIKKKCSDSLTRSALCFSFEFPVQEKESADSKRRKALDGLVSELKSVLRFYRRFSLMELCIATSGWSESRMLGEGLSGSVYKGELGSSGKFIAVKVLKGEPSDRRRSFTQEVSILCNVRNDHILPLLGYCVEDDELCLVYPYMPRGSLDDLLYGPYEHSELSWKDRHRIAVAVIKALHYLHTNCNPPVIHRDIKPSNILLTEANQAKLADFGLALEAPLQEVMGVDIMGTIGYCAPECFEGRISTKSDIFSLGILLVELISGKRPSDECSQQRGLAVWAWQQAINSVKCQEKVTGQGPPKFSSFIDRMVDPKLGECSSLRELQCLICIGLLCIHPLESYRPSINEVLNLICKKQASILYRMVIEKYHEAWYPAFSIMDRCRFTRTRDDDQMKKHIEIAMADMEEHSSLLHNHNLSL</sequence>
<evidence type="ECO:0000256" key="1">
    <source>
        <dbReference type="ARBA" id="ARBA00022679"/>
    </source>
</evidence>
<dbReference type="Pfam" id="PF00069">
    <property type="entry name" value="Pkinase"/>
    <property type="match status" value="1"/>
</dbReference>
<dbReference type="EMBL" id="CM035417">
    <property type="protein sequence ID" value="KAH7424169.1"/>
    <property type="molecule type" value="Genomic_DNA"/>
</dbReference>
<protein>
    <recommendedName>
        <fullName evidence="7">Protein kinase domain-containing protein</fullName>
    </recommendedName>
</protein>
<name>A0A8T2TUJ0_CERRI</name>
<evidence type="ECO:0000259" key="7">
    <source>
        <dbReference type="PROSITE" id="PS50011"/>
    </source>
</evidence>
<dbReference type="OrthoDB" id="4062651at2759"/>
<accession>A0A8T2TUJ0</accession>
<evidence type="ECO:0000256" key="6">
    <source>
        <dbReference type="SAM" id="MobiDB-lite"/>
    </source>
</evidence>
<keyword evidence="2 5" id="KW-0547">Nucleotide-binding</keyword>
<keyword evidence="3" id="KW-0418">Kinase</keyword>
<dbReference type="GO" id="GO:0005524">
    <property type="term" value="F:ATP binding"/>
    <property type="evidence" value="ECO:0007669"/>
    <property type="project" value="UniProtKB-UniRule"/>
</dbReference>
<feature type="compositionally biased region" description="Basic and acidic residues" evidence="6">
    <location>
        <begin position="9"/>
        <end position="19"/>
    </location>
</feature>